<organism evidence="1 2">
    <name type="scientific">Salinivibrio kushneri</name>
    <dbReference type="NCBI Taxonomy" id="1908198"/>
    <lineage>
        <taxon>Bacteria</taxon>
        <taxon>Pseudomonadati</taxon>
        <taxon>Pseudomonadota</taxon>
        <taxon>Gammaproteobacteria</taxon>
        <taxon>Vibrionales</taxon>
        <taxon>Vibrionaceae</taxon>
        <taxon>Salinivibrio</taxon>
    </lineage>
</organism>
<dbReference type="EMBL" id="MUEK01000009">
    <property type="protein sequence ID" value="OOE39349.1"/>
    <property type="molecule type" value="Genomic_DNA"/>
</dbReference>
<dbReference type="Proteomes" id="UP000189021">
    <property type="component" value="Unassembled WGS sequence"/>
</dbReference>
<accession>A0AB36JW59</accession>
<comment type="caution">
    <text evidence="1">The sequence shown here is derived from an EMBL/GenBank/DDBJ whole genome shotgun (WGS) entry which is preliminary data.</text>
</comment>
<dbReference type="CDD" id="cd02440">
    <property type="entry name" value="AdoMet_MTases"/>
    <property type="match status" value="1"/>
</dbReference>
<name>A0AB36JW59_9GAMM</name>
<evidence type="ECO:0000313" key="2">
    <source>
        <dbReference type="Proteomes" id="UP000189021"/>
    </source>
</evidence>
<sequence>MIAQVNWAIVCGSINVQRMLPQHSVNSMQYQTFPGVKGGSKSLDKLAALRLPDLHQKRFLDVGCNEGFFCGYALFEGAKSVTGIDQSQEAIGRAALRFPEGQFLCQSWQTLPEGPFDVITFLSALHYADDQEALIHQIMQQLDPQGVLVLEISIAPGSKDAFVPVKRAIDERLFPTRIKLGSMLKDYAWKVVGHSVKQAGDPLQRYVVHVRKCRPYAYLLMDKPGTGKSTIARRLFEQTDMVTLSGDQCYYRIKQQKITCSPEIQAIVDELYTSSTIDKVTKKIFEQGLHQELVSIWKEQAGFADFALDSFVPESSRADIAQAFFDSGYFPVELQWPQAHTLGVPSRTPERAAAYAKHLAKTSLSEQAKCVRVTRQLPEKWRDRLCFHLDSPVNNQLIVEDNTVRFSGWAGWLDETDRELQLVVSQGTKREVFNFARERKDVLATLFPDQNYPSPYWEQSPCGFSVRYKLDEKSDEPVQLSLQADNHCVPIATVQLTVSRGEQATSDSYQQRAKRWLKRCLTQS</sequence>
<dbReference type="PANTHER" id="PTHR43861">
    <property type="entry name" value="TRANS-ACONITATE 2-METHYLTRANSFERASE-RELATED"/>
    <property type="match status" value="1"/>
</dbReference>
<keyword evidence="2" id="KW-1185">Reference proteome</keyword>
<dbReference type="InterPro" id="IPR027417">
    <property type="entry name" value="P-loop_NTPase"/>
</dbReference>
<proteinExistence type="predicted"/>
<protein>
    <recommendedName>
        <fullName evidence="3">Methyltransferase domain-containing protein</fullName>
    </recommendedName>
</protein>
<dbReference type="InterPro" id="IPR029063">
    <property type="entry name" value="SAM-dependent_MTases_sf"/>
</dbReference>
<dbReference type="Gene3D" id="3.40.50.150">
    <property type="entry name" value="Vaccinia Virus protein VP39"/>
    <property type="match status" value="1"/>
</dbReference>
<dbReference type="AlphaFoldDB" id="A0AB36JW59"/>
<reference evidence="1 2" key="1">
    <citation type="journal article" date="2017" name="Genome Announc.">
        <title>Draft Genome Sequences of Salinivibrio proteolyticus, Salinivibrio sharmensis, Salinivibrio siamensis, Salinivibrio costicola subsp. alcaliphilus, Salinivibrio costicola subsp. vallismortis, and 29 New Isolates Belonging to the Genus Salinivibrio.</title>
        <authorList>
            <person name="Lopez-Hermoso C."/>
            <person name="de la Haba R.R."/>
            <person name="Sanchez-Porro C."/>
            <person name="Bayliss S.C."/>
            <person name="Feil E.J."/>
            <person name="Ventosa A."/>
        </authorList>
    </citation>
    <scope>NUCLEOTIDE SEQUENCE [LARGE SCALE GENOMIC DNA]</scope>
    <source>
        <strain evidence="1 2">AL184</strain>
    </source>
</reference>
<dbReference type="SUPFAM" id="SSF52540">
    <property type="entry name" value="P-loop containing nucleoside triphosphate hydrolases"/>
    <property type="match status" value="1"/>
</dbReference>
<evidence type="ECO:0008006" key="3">
    <source>
        <dbReference type="Google" id="ProtNLM"/>
    </source>
</evidence>
<dbReference type="Pfam" id="PF13489">
    <property type="entry name" value="Methyltransf_23"/>
    <property type="match status" value="1"/>
</dbReference>
<evidence type="ECO:0000313" key="1">
    <source>
        <dbReference type="EMBL" id="OOE39349.1"/>
    </source>
</evidence>
<dbReference type="SUPFAM" id="SSF53335">
    <property type="entry name" value="S-adenosyl-L-methionine-dependent methyltransferases"/>
    <property type="match status" value="1"/>
</dbReference>
<gene>
    <name evidence="1" type="ORF">BZG00_10710</name>
</gene>
<dbReference type="RefSeq" id="WP_077659466.1">
    <property type="nucleotide sequence ID" value="NZ_MUEK01000009.1"/>
</dbReference>